<keyword evidence="3" id="KW-1185">Reference proteome</keyword>
<protein>
    <submittedName>
        <fullName evidence="4">Uncharacterized protein LOC107220375</fullName>
    </submittedName>
</protein>
<dbReference type="InterPro" id="IPR002347">
    <property type="entry name" value="SDR_fam"/>
</dbReference>
<dbReference type="CDD" id="cd05323">
    <property type="entry name" value="ADH_SDR_c_like"/>
    <property type="match status" value="1"/>
</dbReference>
<dbReference type="Proteomes" id="UP000829291">
    <property type="component" value="Chromosome 7"/>
</dbReference>
<dbReference type="GeneID" id="107220375"/>
<evidence type="ECO:0000256" key="1">
    <source>
        <dbReference type="ARBA" id="ARBA00006484"/>
    </source>
</evidence>
<evidence type="ECO:0000256" key="2">
    <source>
        <dbReference type="ARBA" id="ARBA00023002"/>
    </source>
</evidence>
<gene>
    <name evidence="4" type="primary">LOC107220375</name>
</gene>
<dbReference type="InterPro" id="IPR036291">
    <property type="entry name" value="NAD(P)-bd_dom_sf"/>
</dbReference>
<keyword evidence="2" id="KW-0560">Oxidoreductase</keyword>
<name>A0ABM3GNZ7_NEOLC</name>
<comment type="similarity">
    <text evidence="1">Belongs to the short-chain dehydrogenases/reductases (SDR) family.</text>
</comment>
<organism evidence="3 4">
    <name type="scientific">Neodiprion lecontei</name>
    <name type="common">Redheaded pine sawfly</name>
    <dbReference type="NCBI Taxonomy" id="441921"/>
    <lineage>
        <taxon>Eukaryota</taxon>
        <taxon>Metazoa</taxon>
        <taxon>Ecdysozoa</taxon>
        <taxon>Arthropoda</taxon>
        <taxon>Hexapoda</taxon>
        <taxon>Insecta</taxon>
        <taxon>Pterygota</taxon>
        <taxon>Neoptera</taxon>
        <taxon>Endopterygota</taxon>
        <taxon>Hymenoptera</taxon>
        <taxon>Tenthredinoidea</taxon>
        <taxon>Diprionidae</taxon>
        <taxon>Diprioninae</taxon>
        <taxon>Neodiprion</taxon>
    </lineage>
</organism>
<evidence type="ECO:0000313" key="3">
    <source>
        <dbReference type="Proteomes" id="UP000829291"/>
    </source>
</evidence>
<evidence type="ECO:0000313" key="4">
    <source>
        <dbReference type="RefSeq" id="XP_046601985.1"/>
    </source>
</evidence>
<dbReference type="InterPro" id="IPR020904">
    <property type="entry name" value="Sc_DH/Rdtase_CS"/>
</dbReference>
<dbReference type="PROSITE" id="PS00061">
    <property type="entry name" value="ADH_SHORT"/>
    <property type="match status" value="1"/>
</dbReference>
<accession>A0ABM3GNZ7</accession>
<dbReference type="PANTHER" id="PTHR44229">
    <property type="entry name" value="15-HYDROXYPROSTAGLANDIN DEHYDROGENASE [NAD(+)]"/>
    <property type="match status" value="1"/>
</dbReference>
<sequence length="574" mass="62296">MDFKNKVAMITGGANGIGFECVKELLRSGVEHVAILDLITSRGVESADKLNAEFGKGRTMFIVCDVTKTDEFEGAFSKTIVEFGRLDIVINNAGILKETKWELMIDINFMGVVRGTMLGLRHMGKNTGGIGGVIVNIASIFGLDPVAWFPVYDATKHAVIGLSRSFGLPYHYEKTGVRVLTMCPGVTETSLVTNISKSVGEFGDAKSAEEDMLQFSKQTPEVVAKATMEIIQKGTPGSVWLSEGEEPVCNIIIPDRLTLVAFSRAQEYTQVVNNQNLKTVLKWFIGCVVERTRRIDIIYCSEMNLKDKVALVTGSARGTGFAHAMELLRNGVKHVAMLDLATSPGTESANTLNMEFGQGRAIFVICDVTKADEFEAAFAKTVKEFGGIDIVINNAGILNESNWKLMINVDLNAVVQGTMLGMKYMGKNSGGKGGVIVNISSAAGIDPSAWYPVYVAAKHGVIGLTRSFGLPYHHEKTGVRIMALCPGVVTDTAMGEDGGHDLGPFVDYELALKDIRTQSIQKPEVVAKALVEIIQQGRSGSVWISEGEESVTEVFIPDRFTLIASSRKQHYSDI</sequence>
<dbReference type="Gene3D" id="3.40.50.720">
    <property type="entry name" value="NAD(P)-binding Rossmann-like Domain"/>
    <property type="match status" value="2"/>
</dbReference>
<proteinExistence type="inferred from homology"/>
<reference evidence="4" key="1">
    <citation type="submission" date="2025-08" db="UniProtKB">
        <authorList>
            <consortium name="RefSeq"/>
        </authorList>
    </citation>
    <scope>IDENTIFICATION</scope>
    <source>
        <tissue evidence="4">Thorax and Abdomen</tissue>
    </source>
</reference>
<dbReference type="PRINTS" id="PR00081">
    <property type="entry name" value="GDHRDH"/>
</dbReference>
<dbReference type="Pfam" id="PF00106">
    <property type="entry name" value="adh_short"/>
    <property type="match status" value="2"/>
</dbReference>
<dbReference type="PANTHER" id="PTHR44229:SF8">
    <property type="entry name" value="ALCOHOL DEHYDROGENASE-RELATED"/>
    <property type="match status" value="1"/>
</dbReference>
<dbReference type="RefSeq" id="XP_046601985.1">
    <property type="nucleotide sequence ID" value="XM_046746029.1"/>
</dbReference>
<dbReference type="PRINTS" id="PR00080">
    <property type="entry name" value="SDRFAMILY"/>
</dbReference>
<dbReference type="SUPFAM" id="SSF51735">
    <property type="entry name" value="NAD(P)-binding Rossmann-fold domains"/>
    <property type="match status" value="2"/>
</dbReference>